<keyword evidence="3" id="KW-1185">Reference proteome</keyword>
<evidence type="ECO:0000259" key="1">
    <source>
        <dbReference type="Pfam" id="PF21837"/>
    </source>
</evidence>
<proteinExistence type="predicted"/>
<feature type="domain" description="DUF6896" evidence="1">
    <location>
        <begin position="84"/>
        <end position="147"/>
    </location>
</feature>
<reference evidence="3" key="1">
    <citation type="journal article" date="2019" name="Int. J. Syst. Evol. Microbiol.">
        <title>The Global Catalogue of Microorganisms (GCM) 10K type strain sequencing project: providing services to taxonomists for standard genome sequencing and annotation.</title>
        <authorList>
            <consortium name="The Broad Institute Genomics Platform"/>
            <consortium name="The Broad Institute Genome Sequencing Center for Infectious Disease"/>
            <person name="Wu L."/>
            <person name="Ma J."/>
        </authorList>
    </citation>
    <scope>NUCLEOTIDE SEQUENCE [LARGE SCALE GENOMIC DNA]</scope>
    <source>
        <strain evidence="3">JCM 31696</strain>
    </source>
</reference>
<gene>
    <name evidence="2" type="ORF">ACFQ07_20565</name>
</gene>
<dbReference type="Pfam" id="PF21837">
    <property type="entry name" value="DUF6896"/>
    <property type="match status" value="1"/>
</dbReference>
<comment type="caution">
    <text evidence="2">The sequence shown here is derived from an EMBL/GenBank/DDBJ whole genome shotgun (WGS) entry which is preliminary data.</text>
</comment>
<evidence type="ECO:0000313" key="3">
    <source>
        <dbReference type="Proteomes" id="UP001597083"/>
    </source>
</evidence>
<dbReference type="EMBL" id="JBHTIR010003084">
    <property type="protein sequence ID" value="MFD0854643.1"/>
    <property type="molecule type" value="Genomic_DNA"/>
</dbReference>
<sequence>MSSEPSLEAVRRAVVRGRVVRFDVPAGEASDIATRLNRQLAGEDIRVIVPGYSTISALRLVSLDEARRVRPELETLVADFRALARTLIEGFTQGALDEDVWWAAPHGEHCRFGNLETGVIVEAHIEVPDAIDPYFLLLFAETTGNYPGVLDACVHGYHDMCRLLETAGMP</sequence>
<name>A0ABW3CLN4_9ACTN</name>
<accession>A0ABW3CLN4</accession>
<dbReference type="Proteomes" id="UP001597083">
    <property type="component" value="Unassembled WGS sequence"/>
</dbReference>
<evidence type="ECO:0000313" key="2">
    <source>
        <dbReference type="EMBL" id="MFD0854643.1"/>
    </source>
</evidence>
<organism evidence="2 3">
    <name type="scientific">Actinomadura adrarensis</name>
    <dbReference type="NCBI Taxonomy" id="1819600"/>
    <lineage>
        <taxon>Bacteria</taxon>
        <taxon>Bacillati</taxon>
        <taxon>Actinomycetota</taxon>
        <taxon>Actinomycetes</taxon>
        <taxon>Streptosporangiales</taxon>
        <taxon>Thermomonosporaceae</taxon>
        <taxon>Actinomadura</taxon>
    </lineage>
</organism>
<protein>
    <submittedName>
        <fullName evidence="2">DUF6896 domain-containing protein</fullName>
    </submittedName>
</protein>
<dbReference type="InterPro" id="IPR054191">
    <property type="entry name" value="DUF6896"/>
</dbReference>